<dbReference type="Proteomes" id="UP000324222">
    <property type="component" value="Unassembled WGS sequence"/>
</dbReference>
<sequence>MECSPGLLLHGKKLGMYSVSPFIKRPQKYSHLVSHLNDYYYTTTLTTPVITIESSKTSPLPPPPLYCFHYSYLAYCHIIYTKEDVLNIHQPYPYHHHHHHHHYILPFTTPAVIRIVPAATPLWMRKGAVADQYPGVLWEWADRQVRDEAGRWGQTEGGVEGG</sequence>
<evidence type="ECO:0000313" key="1">
    <source>
        <dbReference type="EMBL" id="MPC25879.1"/>
    </source>
</evidence>
<organism evidence="1 2">
    <name type="scientific">Portunus trituberculatus</name>
    <name type="common">Swimming crab</name>
    <name type="synonym">Neptunus trituberculatus</name>
    <dbReference type="NCBI Taxonomy" id="210409"/>
    <lineage>
        <taxon>Eukaryota</taxon>
        <taxon>Metazoa</taxon>
        <taxon>Ecdysozoa</taxon>
        <taxon>Arthropoda</taxon>
        <taxon>Crustacea</taxon>
        <taxon>Multicrustacea</taxon>
        <taxon>Malacostraca</taxon>
        <taxon>Eumalacostraca</taxon>
        <taxon>Eucarida</taxon>
        <taxon>Decapoda</taxon>
        <taxon>Pleocyemata</taxon>
        <taxon>Brachyura</taxon>
        <taxon>Eubrachyura</taxon>
        <taxon>Portunoidea</taxon>
        <taxon>Portunidae</taxon>
        <taxon>Portuninae</taxon>
        <taxon>Portunus</taxon>
    </lineage>
</organism>
<keyword evidence="2" id="KW-1185">Reference proteome</keyword>
<evidence type="ECO:0000313" key="2">
    <source>
        <dbReference type="Proteomes" id="UP000324222"/>
    </source>
</evidence>
<gene>
    <name evidence="1" type="ORF">E2C01_019002</name>
</gene>
<dbReference type="AlphaFoldDB" id="A0A5B7DXQ3"/>
<dbReference type="EMBL" id="VSRR010001522">
    <property type="protein sequence ID" value="MPC25879.1"/>
    <property type="molecule type" value="Genomic_DNA"/>
</dbReference>
<proteinExistence type="predicted"/>
<name>A0A5B7DXQ3_PORTR</name>
<reference evidence="1 2" key="1">
    <citation type="submission" date="2019-05" db="EMBL/GenBank/DDBJ databases">
        <title>Another draft genome of Portunus trituberculatus and its Hox gene families provides insights of decapod evolution.</title>
        <authorList>
            <person name="Jeong J.-H."/>
            <person name="Song I."/>
            <person name="Kim S."/>
            <person name="Choi T."/>
            <person name="Kim D."/>
            <person name="Ryu S."/>
            <person name="Kim W."/>
        </authorList>
    </citation>
    <scope>NUCLEOTIDE SEQUENCE [LARGE SCALE GENOMIC DNA]</scope>
    <source>
        <tissue evidence="1">Muscle</tissue>
    </source>
</reference>
<accession>A0A5B7DXQ3</accession>
<comment type="caution">
    <text evidence="1">The sequence shown here is derived from an EMBL/GenBank/DDBJ whole genome shotgun (WGS) entry which is preliminary data.</text>
</comment>
<protein>
    <submittedName>
        <fullName evidence="1">Uncharacterized protein</fullName>
    </submittedName>
</protein>